<proteinExistence type="predicted"/>
<name>A0AAD3PAC8_NEPGR</name>
<keyword evidence="2" id="KW-1185">Reference proteome</keyword>
<evidence type="ECO:0000313" key="2">
    <source>
        <dbReference type="Proteomes" id="UP001279734"/>
    </source>
</evidence>
<dbReference type="AlphaFoldDB" id="A0AAD3PAC8"/>
<dbReference type="Proteomes" id="UP001279734">
    <property type="component" value="Unassembled WGS sequence"/>
</dbReference>
<protein>
    <submittedName>
        <fullName evidence="1">Uncharacterized protein</fullName>
    </submittedName>
</protein>
<comment type="caution">
    <text evidence="1">The sequence shown here is derived from an EMBL/GenBank/DDBJ whole genome shotgun (WGS) entry which is preliminary data.</text>
</comment>
<organism evidence="1 2">
    <name type="scientific">Nepenthes gracilis</name>
    <name type="common">Slender pitcher plant</name>
    <dbReference type="NCBI Taxonomy" id="150966"/>
    <lineage>
        <taxon>Eukaryota</taxon>
        <taxon>Viridiplantae</taxon>
        <taxon>Streptophyta</taxon>
        <taxon>Embryophyta</taxon>
        <taxon>Tracheophyta</taxon>
        <taxon>Spermatophyta</taxon>
        <taxon>Magnoliopsida</taxon>
        <taxon>eudicotyledons</taxon>
        <taxon>Gunneridae</taxon>
        <taxon>Pentapetalae</taxon>
        <taxon>Caryophyllales</taxon>
        <taxon>Nepenthaceae</taxon>
        <taxon>Nepenthes</taxon>
    </lineage>
</organism>
<sequence>METFEISSCRKIGHNTTKCKPKMASGVDDSNQVGIDIKQYAAVQPLPGADVQRGENQNADEKLIPFHSVATCPDHFIDTAPSDSPKEL</sequence>
<accession>A0AAD3PAC8</accession>
<gene>
    <name evidence="1" type="ORF">Nepgr_002836</name>
</gene>
<dbReference type="EMBL" id="BSYO01000002">
    <property type="protein sequence ID" value="GMH00997.1"/>
    <property type="molecule type" value="Genomic_DNA"/>
</dbReference>
<evidence type="ECO:0000313" key="1">
    <source>
        <dbReference type="EMBL" id="GMH00997.1"/>
    </source>
</evidence>
<reference evidence="1" key="1">
    <citation type="submission" date="2023-05" db="EMBL/GenBank/DDBJ databases">
        <title>Nepenthes gracilis genome sequencing.</title>
        <authorList>
            <person name="Fukushima K."/>
        </authorList>
    </citation>
    <scope>NUCLEOTIDE SEQUENCE</scope>
    <source>
        <strain evidence="1">SING2019-196</strain>
    </source>
</reference>